<dbReference type="PROSITE" id="PS51543">
    <property type="entry name" value="FYRC"/>
    <property type="match status" value="1"/>
</dbReference>
<dbReference type="InterPro" id="IPR040092">
    <property type="entry name" value="TBRG1"/>
</dbReference>
<protein>
    <recommendedName>
        <fullName evidence="6">FYR N-terminal domain-containing protein</fullName>
    </recommendedName>
</protein>
<sequence>MLYIYEDNAKILKEINDNTQNKRRRNNEKRFEIDNTKSIETETELPKKKRRRSTKRDSRIDAKPAKILPRDKNNKLILPVKVGKGSNEVTILSIGKIVYDRDAYHSHRYIWPVGFESQKEYISMLDPKKRTIYTNRILDGGENPNFEVTVEDLPGKVYNASSPSGVWKKVLNELTSKGCTGAKTHASGPDFFGISDLGVTKVIQELPNADKCSRYVKQRWIKDEEGGIQVVAEPEDDSN</sequence>
<dbReference type="PROSITE" id="PS51542">
    <property type="entry name" value="FYRN"/>
    <property type="match status" value="1"/>
</dbReference>
<dbReference type="PANTHER" id="PTHR22715:SF0">
    <property type="entry name" value="TRANSFORMING GROWTH FACTOR BETA REGULATOR 1"/>
    <property type="match status" value="1"/>
</dbReference>
<comment type="subcellular location">
    <subcellularLocation>
        <location evidence="1">Nucleus</location>
    </subcellularLocation>
</comment>
<name>A0A1Y1WS62_9FUNG</name>
<evidence type="ECO:0000313" key="5">
    <source>
        <dbReference type="Proteomes" id="UP000193944"/>
    </source>
</evidence>
<dbReference type="Gene3D" id="3.30.160.360">
    <property type="match status" value="1"/>
</dbReference>
<dbReference type="GO" id="GO:0051726">
    <property type="term" value="P:regulation of cell cycle"/>
    <property type="evidence" value="ECO:0007669"/>
    <property type="project" value="TreeGrafter"/>
</dbReference>
<dbReference type="EMBL" id="MCFG01000326">
    <property type="protein sequence ID" value="ORX75964.1"/>
    <property type="molecule type" value="Genomic_DNA"/>
</dbReference>
<dbReference type="InterPro" id="IPR003889">
    <property type="entry name" value="FYrich_C"/>
</dbReference>
<organism evidence="4 5">
    <name type="scientific">Anaeromyces robustus</name>
    <dbReference type="NCBI Taxonomy" id="1754192"/>
    <lineage>
        <taxon>Eukaryota</taxon>
        <taxon>Fungi</taxon>
        <taxon>Fungi incertae sedis</taxon>
        <taxon>Chytridiomycota</taxon>
        <taxon>Chytridiomycota incertae sedis</taxon>
        <taxon>Neocallimastigomycetes</taxon>
        <taxon>Neocallimastigales</taxon>
        <taxon>Neocallimastigaceae</taxon>
        <taxon>Anaeromyces</taxon>
    </lineage>
</organism>
<dbReference type="OrthoDB" id="285793at2759"/>
<dbReference type="Pfam" id="PF05964">
    <property type="entry name" value="FYRN"/>
    <property type="match status" value="1"/>
</dbReference>
<gene>
    <name evidence="4" type="ORF">BCR32DRAFT_284679</name>
</gene>
<proteinExistence type="predicted"/>
<feature type="region of interest" description="Disordered" evidence="3">
    <location>
        <begin position="42"/>
        <end position="62"/>
    </location>
</feature>
<dbReference type="Proteomes" id="UP000193944">
    <property type="component" value="Unassembled WGS sequence"/>
</dbReference>
<reference evidence="4 5" key="1">
    <citation type="submission" date="2016-08" db="EMBL/GenBank/DDBJ databases">
        <title>A Parts List for Fungal Cellulosomes Revealed by Comparative Genomics.</title>
        <authorList>
            <consortium name="DOE Joint Genome Institute"/>
            <person name="Haitjema C.H."/>
            <person name="Gilmore S.P."/>
            <person name="Henske J.K."/>
            <person name="Solomon K.V."/>
            <person name="De Groot R."/>
            <person name="Kuo A."/>
            <person name="Mondo S.J."/>
            <person name="Salamov A.A."/>
            <person name="Labutti K."/>
            <person name="Zhao Z."/>
            <person name="Chiniquy J."/>
            <person name="Barry K."/>
            <person name="Brewer H.M."/>
            <person name="Purvine S.O."/>
            <person name="Wright A.T."/>
            <person name="Boxma B."/>
            <person name="Van Alen T."/>
            <person name="Hackstein J.H."/>
            <person name="Baker S.E."/>
            <person name="Grigoriev I.V."/>
            <person name="O'Malley M.A."/>
        </authorList>
    </citation>
    <scope>NUCLEOTIDE SEQUENCE [LARGE SCALE GENOMIC DNA]</scope>
    <source>
        <strain evidence="4 5">S4</strain>
    </source>
</reference>
<keyword evidence="5" id="KW-1185">Reference proteome</keyword>
<accession>A0A1Y1WS62</accession>
<dbReference type="PANTHER" id="PTHR22715">
    <property type="entry name" value="TRANSFORMING GROWTH FACTOR BETA REGULATED GENE 1"/>
    <property type="match status" value="1"/>
</dbReference>
<evidence type="ECO:0008006" key="6">
    <source>
        <dbReference type="Google" id="ProtNLM"/>
    </source>
</evidence>
<keyword evidence="2" id="KW-0539">Nucleus</keyword>
<dbReference type="AlphaFoldDB" id="A0A1Y1WS62"/>
<dbReference type="GO" id="GO:0005634">
    <property type="term" value="C:nucleus"/>
    <property type="evidence" value="ECO:0007669"/>
    <property type="project" value="UniProtKB-SubCell"/>
</dbReference>
<dbReference type="SMART" id="SM00541">
    <property type="entry name" value="FYRN"/>
    <property type="match status" value="1"/>
</dbReference>
<dbReference type="InterPro" id="IPR003888">
    <property type="entry name" value="FYrich_N"/>
</dbReference>
<dbReference type="SMART" id="SM00542">
    <property type="entry name" value="FYRC"/>
    <property type="match status" value="1"/>
</dbReference>
<evidence type="ECO:0000256" key="1">
    <source>
        <dbReference type="ARBA" id="ARBA00004123"/>
    </source>
</evidence>
<comment type="caution">
    <text evidence="4">The sequence shown here is derived from an EMBL/GenBank/DDBJ whole genome shotgun (WGS) entry which is preliminary data.</text>
</comment>
<evidence type="ECO:0000256" key="3">
    <source>
        <dbReference type="SAM" id="MobiDB-lite"/>
    </source>
</evidence>
<evidence type="ECO:0000256" key="2">
    <source>
        <dbReference type="ARBA" id="ARBA00023242"/>
    </source>
</evidence>
<dbReference type="STRING" id="1754192.A0A1Y1WS62"/>
<reference evidence="4 5" key="2">
    <citation type="submission" date="2016-08" db="EMBL/GenBank/DDBJ databases">
        <title>Pervasive Adenine N6-methylation of Active Genes in Fungi.</title>
        <authorList>
            <consortium name="DOE Joint Genome Institute"/>
            <person name="Mondo S.J."/>
            <person name="Dannebaum R.O."/>
            <person name="Kuo R.C."/>
            <person name="Labutti K."/>
            <person name="Haridas S."/>
            <person name="Kuo A."/>
            <person name="Salamov A."/>
            <person name="Ahrendt S.R."/>
            <person name="Lipzen A."/>
            <person name="Sullivan W."/>
            <person name="Andreopoulos W.B."/>
            <person name="Clum A."/>
            <person name="Lindquist E."/>
            <person name="Daum C."/>
            <person name="Ramamoorthy G.K."/>
            <person name="Gryganskyi A."/>
            <person name="Culley D."/>
            <person name="Magnuson J.K."/>
            <person name="James T.Y."/>
            <person name="O'Malley M.A."/>
            <person name="Stajich J.E."/>
            <person name="Spatafora J.W."/>
            <person name="Visel A."/>
            <person name="Grigoriev I.V."/>
        </authorList>
    </citation>
    <scope>NUCLEOTIDE SEQUENCE [LARGE SCALE GENOMIC DNA]</scope>
    <source>
        <strain evidence="4 5">S4</strain>
    </source>
</reference>
<dbReference type="Pfam" id="PF05965">
    <property type="entry name" value="FYRC"/>
    <property type="match status" value="1"/>
</dbReference>
<evidence type="ECO:0000313" key="4">
    <source>
        <dbReference type="EMBL" id="ORX75964.1"/>
    </source>
</evidence>